<dbReference type="InterPro" id="IPR011856">
    <property type="entry name" value="tRNA_endonuc-like_dom_sf"/>
</dbReference>
<dbReference type="InterPro" id="IPR011335">
    <property type="entry name" value="Restrct_endonuc-II-like"/>
</dbReference>
<organism evidence="1 2">
    <name type="scientific">Limnoraphis robusta CCNP1315</name>
    <dbReference type="NCBI Taxonomy" id="3110306"/>
    <lineage>
        <taxon>Bacteria</taxon>
        <taxon>Bacillati</taxon>
        <taxon>Cyanobacteriota</taxon>
        <taxon>Cyanophyceae</taxon>
        <taxon>Oscillatoriophycideae</taxon>
        <taxon>Oscillatoriales</taxon>
        <taxon>Sirenicapillariaceae</taxon>
        <taxon>Limnoraphis</taxon>
    </lineage>
</organism>
<dbReference type="InterPro" id="IPR014919">
    <property type="entry name" value="XisH"/>
</dbReference>
<dbReference type="EMBL" id="JAYGHT010000129">
    <property type="protein sequence ID" value="MEA5520973.1"/>
    <property type="molecule type" value="Genomic_DNA"/>
</dbReference>
<name>A0ABU5U1B1_9CYAN</name>
<evidence type="ECO:0000313" key="2">
    <source>
        <dbReference type="Proteomes" id="UP001301728"/>
    </source>
</evidence>
<dbReference type="Gene3D" id="3.40.1350.10">
    <property type="match status" value="1"/>
</dbReference>
<accession>A0ABU5U1B1</accession>
<protein>
    <submittedName>
        <fullName evidence="1">XisH family protein</fullName>
    </submittedName>
</protein>
<reference evidence="1 2" key="1">
    <citation type="submission" date="2023-12" db="EMBL/GenBank/DDBJ databases">
        <title>Baltic Sea Cyanobacteria.</title>
        <authorList>
            <person name="Delbaje E."/>
            <person name="Fewer D.P."/>
            <person name="Shishido T.K."/>
        </authorList>
    </citation>
    <scope>NUCLEOTIDE SEQUENCE [LARGE SCALE GENOMIC DNA]</scope>
    <source>
        <strain evidence="1 2">CCNP 1315</strain>
    </source>
</reference>
<proteinExistence type="predicted"/>
<gene>
    <name evidence="1" type="ORF">VB854_18710</name>
</gene>
<keyword evidence="2" id="KW-1185">Reference proteome</keyword>
<dbReference type="CDD" id="cd22366">
    <property type="entry name" value="XisH-like"/>
    <property type="match status" value="1"/>
</dbReference>
<sequence length="138" mass="15876">MAAKDVFHQAVKQALKKEQWVITADPLVVKFGKDKVLIDLGAEKILAAEKAGEKIAVEIKSFLNESELFDYHAALGQFLNYRLVLQRTEPERILYLAVPIETYRSFFSRDLAQASVQEYQVKMIVYDSINEVILQWIK</sequence>
<dbReference type="Proteomes" id="UP001301728">
    <property type="component" value="Unassembled WGS sequence"/>
</dbReference>
<evidence type="ECO:0000313" key="1">
    <source>
        <dbReference type="EMBL" id="MEA5520973.1"/>
    </source>
</evidence>
<comment type="caution">
    <text evidence="1">The sequence shown here is derived from an EMBL/GenBank/DDBJ whole genome shotgun (WGS) entry which is preliminary data.</text>
</comment>
<dbReference type="Pfam" id="PF08814">
    <property type="entry name" value="XisH"/>
    <property type="match status" value="1"/>
</dbReference>
<dbReference type="RefSeq" id="WP_323217528.1">
    <property type="nucleotide sequence ID" value="NZ_JAYGHT010000129.1"/>
</dbReference>
<dbReference type="SUPFAM" id="SSF52980">
    <property type="entry name" value="Restriction endonuclease-like"/>
    <property type="match status" value="1"/>
</dbReference>